<feature type="transmembrane region" description="Helical" evidence="8">
    <location>
        <begin position="13"/>
        <end position="33"/>
    </location>
</feature>
<dbReference type="InterPro" id="IPR002809">
    <property type="entry name" value="EMC3/TMCO1"/>
</dbReference>
<protein>
    <recommendedName>
        <fullName evidence="3 7">ER membrane protein complex subunit 3</fullName>
    </recommendedName>
</protein>
<feature type="transmembrane region" description="Helical" evidence="8">
    <location>
        <begin position="124"/>
        <end position="144"/>
    </location>
</feature>
<keyword evidence="10" id="KW-1185">Reference proteome</keyword>
<proteinExistence type="inferred from homology"/>
<dbReference type="Pfam" id="PF01956">
    <property type="entry name" value="EMC3_TMCO1"/>
    <property type="match status" value="1"/>
</dbReference>
<organism evidence="9 10">
    <name type="scientific">[Candida] anglica</name>
    <dbReference type="NCBI Taxonomy" id="148631"/>
    <lineage>
        <taxon>Eukaryota</taxon>
        <taxon>Fungi</taxon>
        <taxon>Dikarya</taxon>
        <taxon>Ascomycota</taxon>
        <taxon>Saccharomycotina</taxon>
        <taxon>Pichiomycetes</taxon>
        <taxon>Debaryomycetaceae</taxon>
        <taxon>Kurtzmaniella</taxon>
    </lineage>
</organism>
<evidence type="ECO:0000313" key="10">
    <source>
        <dbReference type="Proteomes" id="UP001497600"/>
    </source>
</evidence>
<dbReference type="PANTHER" id="PTHR13116:SF5">
    <property type="entry name" value="ER MEMBRANE PROTEIN COMPLEX SUBUNIT 3"/>
    <property type="match status" value="1"/>
</dbReference>
<dbReference type="InterPro" id="IPR008568">
    <property type="entry name" value="EMC3"/>
</dbReference>
<dbReference type="Proteomes" id="UP001497600">
    <property type="component" value="Chromosome H"/>
</dbReference>
<comment type="subcellular location">
    <subcellularLocation>
        <location evidence="1">Membrane</location>
        <topology evidence="1">Multi-pass membrane protein</topology>
    </subcellularLocation>
</comment>
<sequence length="254" mass="28859">MSPDLLLDPQLKYWVLLPISFVMVLVGILRANVTQLMMPTPKLTPFKVLREKSFLRRAQAFRANNNVLNKEEFEGRQNYLIATLNSDHFYSEPVLDDDKPANPFSDPSTNDALMNMMKGNLMNYIPQTVIMGWINYFFAGFVIMKLPFPVTDSFKQMLQTGVATPDLNARYVSSISWYFVNLLGLRPIYTILLQDSSAVDQLMSQQQQQQQMPAIGGPGAPKVDKIYKSEADNLQLLTHESIFDGIVDRVLTLN</sequence>
<dbReference type="PANTHER" id="PTHR13116">
    <property type="entry name" value="ER MEMBRANE PROTEIN COMPLEX SUBUNIT 3"/>
    <property type="match status" value="1"/>
</dbReference>
<reference evidence="9 10" key="1">
    <citation type="submission" date="2024-01" db="EMBL/GenBank/DDBJ databases">
        <authorList>
            <consortium name="Genoscope - CEA"/>
            <person name="William W."/>
        </authorList>
    </citation>
    <scope>NUCLEOTIDE SEQUENCE [LARGE SCALE GENOMIC DNA]</scope>
    <source>
        <strain evidence="9 10">29B2s-10</strain>
    </source>
</reference>
<evidence type="ECO:0000256" key="8">
    <source>
        <dbReference type="SAM" id="Phobius"/>
    </source>
</evidence>
<comment type="function">
    <text evidence="7">The EMC seems to be required for efficient folding of proteins in the endoplasmic reticulum (ER).</text>
</comment>
<keyword evidence="6 8" id="KW-0472">Membrane</keyword>
<gene>
    <name evidence="9" type="primary">EMC3</name>
    <name evidence="9" type="ORF">CAAN4_H06568</name>
</gene>
<dbReference type="SMART" id="SM01415">
    <property type="entry name" value="DUF106"/>
    <property type="match status" value="1"/>
</dbReference>
<accession>A0ABP0EJS7</accession>
<evidence type="ECO:0000313" key="9">
    <source>
        <dbReference type="EMBL" id="CAK7920789.1"/>
    </source>
</evidence>
<evidence type="ECO:0000256" key="1">
    <source>
        <dbReference type="ARBA" id="ARBA00004141"/>
    </source>
</evidence>
<evidence type="ECO:0000256" key="4">
    <source>
        <dbReference type="ARBA" id="ARBA00022692"/>
    </source>
</evidence>
<evidence type="ECO:0000256" key="6">
    <source>
        <dbReference type="ARBA" id="ARBA00023136"/>
    </source>
</evidence>
<name>A0ABP0EJS7_9ASCO</name>
<keyword evidence="4 8" id="KW-0812">Transmembrane</keyword>
<evidence type="ECO:0000256" key="7">
    <source>
        <dbReference type="PIRNR" id="PIRNR010045"/>
    </source>
</evidence>
<dbReference type="EMBL" id="OZ004260">
    <property type="protein sequence ID" value="CAK7920789.1"/>
    <property type="molecule type" value="Genomic_DNA"/>
</dbReference>
<comment type="similarity">
    <text evidence="2 7">Belongs to the EMC3 family.</text>
</comment>
<evidence type="ECO:0000256" key="3">
    <source>
        <dbReference type="ARBA" id="ARBA00020822"/>
    </source>
</evidence>
<evidence type="ECO:0000256" key="2">
    <source>
        <dbReference type="ARBA" id="ARBA00005376"/>
    </source>
</evidence>
<evidence type="ECO:0000256" key="5">
    <source>
        <dbReference type="ARBA" id="ARBA00022989"/>
    </source>
</evidence>
<dbReference type="PIRSF" id="PIRSF010045">
    <property type="entry name" value="DUF850_TM_euk"/>
    <property type="match status" value="1"/>
</dbReference>
<keyword evidence="5 8" id="KW-1133">Transmembrane helix</keyword>